<accession>A0A6J5RXS5</accession>
<organism evidence="1">
    <name type="scientific">uncultured Caudovirales phage</name>
    <dbReference type="NCBI Taxonomy" id="2100421"/>
    <lineage>
        <taxon>Viruses</taxon>
        <taxon>Duplodnaviria</taxon>
        <taxon>Heunggongvirae</taxon>
        <taxon>Uroviricota</taxon>
        <taxon>Caudoviricetes</taxon>
        <taxon>Peduoviridae</taxon>
        <taxon>Maltschvirus</taxon>
        <taxon>Maltschvirus maltsch</taxon>
    </lineage>
</organism>
<reference evidence="1" key="1">
    <citation type="submission" date="2020-05" db="EMBL/GenBank/DDBJ databases">
        <authorList>
            <person name="Chiriac C."/>
            <person name="Salcher M."/>
            <person name="Ghai R."/>
            <person name="Kavagutti S V."/>
        </authorList>
    </citation>
    <scope>NUCLEOTIDE SEQUENCE</scope>
</reference>
<evidence type="ECO:0000313" key="1">
    <source>
        <dbReference type="EMBL" id="CAB4196834.1"/>
    </source>
</evidence>
<name>A0A6J5RXS5_9CAUD</name>
<sequence length="84" mass="10132">MLLTKLVKVNGYGWYCHNSKCDHLEKYHEQILSTHQLKIGTISLWIGFNDIFDKTNWHIYCEDCIDKIYKELKPVLDKKLWVFK</sequence>
<dbReference type="EMBL" id="LR797252">
    <property type="protein sequence ID" value="CAB4196834.1"/>
    <property type="molecule type" value="Genomic_DNA"/>
</dbReference>
<protein>
    <submittedName>
        <fullName evidence="1">Uncharacterized protein</fullName>
    </submittedName>
</protein>
<proteinExistence type="predicted"/>
<gene>
    <name evidence="1" type="ORF">UFOVP1290_354</name>
</gene>